<evidence type="ECO:0000256" key="9">
    <source>
        <dbReference type="ARBA" id="ARBA00022982"/>
    </source>
</evidence>
<dbReference type="InterPro" id="IPR006471">
    <property type="entry name" value="Formate_DH_gsu"/>
</dbReference>
<evidence type="ECO:0000256" key="8">
    <source>
        <dbReference type="ARBA" id="ARBA00022723"/>
    </source>
</evidence>
<feature type="transmembrane region" description="Helical" evidence="13">
    <location>
        <begin position="183"/>
        <end position="203"/>
    </location>
</feature>
<keyword evidence="11" id="KW-0408">Iron</keyword>
<keyword evidence="8" id="KW-0479">Metal-binding</keyword>
<evidence type="ECO:0000256" key="7">
    <source>
        <dbReference type="ARBA" id="ARBA00022692"/>
    </source>
</evidence>
<evidence type="ECO:0000259" key="14">
    <source>
        <dbReference type="Pfam" id="PF01292"/>
    </source>
</evidence>
<feature type="transmembrane region" description="Helical" evidence="13">
    <location>
        <begin position="141"/>
        <end position="163"/>
    </location>
</feature>
<sequence>MGKKSPEDAGRRRRMMFRAFALMLAAVLLLPLVPYAVAYVGGITNPNPGADLWRQVRQREAPPEVRTQVQGVDTSVLINARGESWRQFRMEQLIPWSGWFLGGMLVAIALFYLLRGRIRIDNGRSGILVQRFTVNQRMAHWFMAVVFTILGLTGLVLLYGRFVLIPLLGPEGFSVTAAACKEIHNLFGPIFPLAVLLIMFYFVRGNGFRWVDFKWLAKGGGLLGGHASAGHFNMGQKLWFWGTLLFGLSLVVSGLILDFPVFGQGRPIMEWAHFSHGIAAVLFIGGAFAHSYIGTLGMEGALEAMTNGYVDANWAKEHHDLWYAQMEAEGKVGVAPGQEAPASPGSPETAGG</sequence>
<comment type="caution">
    <text evidence="15">The sequence shown here is derived from an EMBL/GenBank/DDBJ whole genome shotgun (WGS) entry which is preliminary data.</text>
</comment>
<dbReference type="GO" id="GO:0022904">
    <property type="term" value="P:respiratory electron transport chain"/>
    <property type="evidence" value="ECO:0007669"/>
    <property type="project" value="InterPro"/>
</dbReference>
<keyword evidence="6" id="KW-0349">Heme</keyword>
<dbReference type="GO" id="GO:0009061">
    <property type="term" value="P:anaerobic respiration"/>
    <property type="evidence" value="ECO:0007669"/>
    <property type="project" value="TreeGrafter"/>
</dbReference>
<accession>A0A369C196</accession>
<keyword evidence="4" id="KW-0813">Transport</keyword>
<feature type="domain" description="Cytochrome b561 bacterial/Ni-hydrogenase" evidence="14">
    <location>
        <begin position="132"/>
        <end position="308"/>
    </location>
</feature>
<keyword evidence="12 13" id="KW-0472">Membrane</keyword>
<comment type="subcellular location">
    <subcellularLocation>
        <location evidence="2">Cell membrane</location>
        <topology evidence="2">Multi-pass membrane protein</topology>
    </subcellularLocation>
</comment>
<keyword evidence="5" id="KW-1003">Cell membrane</keyword>
<dbReference type="GO" id="GO:0009326">
    <property type="term" value="C:formate dehydrogenase complex"/>
    <property type="evidence" value="ECO:0007669"/>
    <property type="project" value="InterPro"/>
</dbReference>
<dbReference type="PANTHER" id="PTHR30074">
    <property type="entry name" value="FORMATE DEHYDROGENASE, NITRATE-INDUCIBLE, CYTOCHROME B556 FDN SUBUNIT"/>
    <property type="match status" value="1"/>
</dbReference>
<dbReference type="GO" id="GO:0008863">
    <property type="term" value="F:formate dehydrogenase (NAD+) activity"/>
    <property type="evidence" value="ECO:0007669"/>
    <property type="project" value="InterPro"/>
</dbReference>
<evidence type="ECO:0000313" key="15">
    <source>
        <dbReference type="EMBL" id="RCX26586.1"/>
    </source>
</evidence>
<feature type="transmembrane region" description="Helical" evidence="13">
    <location>
        <begin position="238"/>
        <end position="259"/>
    </location>
</feature>
<keyword evidence="16" id="KW-1185">Reference proteome</keyword>
<dbReference type="OrthoDB" id="9790598at2"/>
<feature type="transmembrane region" description="Helical" evidence="13">
    <location>
        <begin position="93"/>
        <end position="114"/>
    </location>
</feature>
<dbReference type="AlphaFoldDB" id="A0A369C196"/>
<dbReference type="InterPro" id="IPR016174">
    <property type="entry name" value="Di-haem_cyt_TM"/>
</dbReference>
<evidence type="ECO:0000256" key="5">
    <source>
        <dbReference type="ARBA" id="ARBA00022475"/>
    </source>
</evidence>
<dbReference type="NCBIfam" id="TIGR01583">
    <property type="entry name" value="formate-DH-gamm"/>
    <property type="match status" value="1"/>
</dbReference>
<feature type="transmembrane region" description="Helical" evidence="13">
    <location>
        <begin position="271"/>
        <end position="293"/>
    </location>
</feature>
<dbReference type="GO" id="GO:0009055">
    <property type="term" value="F:electron transfer activity"/>
    <property type="evidence" value="ECO:0007669"/>
    <property type="project" value="InterPro"/>
</dbReference>
<comment type="similarity">
    <text evidence="3">Belongs to the formate dehydrogenase gamma subunit family.</text>
</comment>
<evidence type="ECO:0000256" key="1">
    <source>
        <dbReference type="ARBA" id="ARBA00001971"/>
    </source>
</evidence>
<dbReference type="Proteomes" id="UP000252707">
    <property type="component" value="Unassembled WGS sequence"/>
</dbReference>
<evidence type="ECO:0000256" key="4">
    <source>
        <dbReference type="ARBA" id="ARBA00022448"/>
    </source>
</evidence>
<keyword evidence="7 13" id="KW-0812">Transmembrane</keyword>
<dbReference type="GO" id="GO:0046872">
    <property type="term" value="F:metal ion binding"/>
    <property type="evidence" value="ECO:0007669"/>
    <property type="project" value="UniProtKB-KW"/>
</dbReference>
<evidence type="ECO:0000256" key="11">
    <source>
        <dbReference type="ARBA" id="ARBA00023004"/>
    </source>
</evidence>
<gene>
    <name evidence="15" type="ORF">DFQ59_109115</name>
</gene>
<evidence type="ECO:0000256" key="13">
    <source>
        <dbReference type="SAM" id="Phobius"/>
    </source>
</evidence>
<dbReference type="InterPro" id="IPR051817">
    <property type="entry name" value="FDH_cytochrome_b556_subunit"/>
</dbReference>
<dbReference type="Pfam" id="PF01292">
    <property type="entry name" value="Ni_hydr_CYTB"/>
    <property type="match status" value="1"/>
</dbReference>
<evidence type="ECO:0000256" key="6">
    <source>
        <dbReference type="ARBA" id="ARBA00022617"/>
    </source>
</evidence>
<evidence type="ECO:0000256" key="12">
    <source>
        <dbReference type="ARBA" id="ARBA00023136"/>
    </source>
</evidence>
<dbReference type="PANTHER" id="PTHR30074:SF6">
    <property type="entry name" value="FORMATE DEHYDROGENASE GAMMA SUBUNIT"/>
    <property type="match status" value="1"/>
</dbReference>
<dbReference type="SUPFAM" id="SSF81342">
    <property type="entry name" value="Transmembrane di-heme cytochromes"/>
    <property type="match status" value="1"/>
</dbReference>
<dbReference type="GO" id="GO:0036397">
    <property type="term" value="F:formate dehydrogenase (quinone) activity"/>
    <property type="evidence" value="ECO:0007669"/>
    <property type="project" value="TreeGrafter"/>
</dbReference>
<keyword evidence="9" id="KW-0249">Electron transport</keyword>
<organism evidence="15 16">
    <name type="scientific">Thioalbus denitrificans</name>
    <dbReference type="NCBI Taxonomy" id="547122"/>
    <lineage>
        <taxon>Bacteria</taxon>
        <taxon>Pseudomonadati</taxon>
        <taxon>Pseudomonadota</taxon>
        <taxon>Gammaproteobacteria</taxon>
        <taxon>Chromatiales</taxon>
        <taxon>Ectothiorhodospiraceae</taxon>
        <taxon>Thioalbus</taxon>
    </lineage>
</organism>
<name>A0A369C196_9GAMM</name>
<keyword evidence="10 13" id="KW-1133">Transmembrane helix</keyword>
<dbReference type="RefSeq" id="WP_114280665.1">
    <property type="nucleotide sequence ID" value="NZ_QPJY01000009.1"/>
</dbReference>
<evidence type="ECO:0000256" key="2">
    <source>
        <dbReference type="ARBA" id="ARBA00004651"/>
    </source>
</evidence>
<dbReference type="Gene3D" id="1.20.950.20">
    <property type="entry name" value="Transmembrane di-heme cytochromes, Chain C"/>
    <property type="match status" value="1"/>
</dbReference>
<dbReference type="GO" id="GO:0015944">
    <property type="term" value="P:formate oxidation"/>
    <property type="evidence" value="ECO:0007669"/>
    <property type="project" value="TreeGrafter"/>
</dbReference>
<reference evidence="15 16" key="1">
    <citation type="submission" date="2018-07" db="EMBL/GenBank/DDBJ databases">
        <title>Genomic Encyclopedia of Type Strains, Phase IV (KMG-IV): sequencing the most valuable type-strain genomes for metagenomic binning, comparative biology and taxonomic classification.</title>
        <authorList>
            <person name="Goeker M."/>
        </authorList>
    </citation>
    <scope>NUCLEOTIDE SEQUENCE [LARGE SCALE GENOMIC DNA]</scope>
    <source>
        <strain evidence="15 16">DSM 26407</strain>
    </source>
</reference>
<dbReference type="GO" id="GO:0005886">
    <property type="term" value="C:plasma membrane"/>
    <property type="evidence" value="ECO:0007669"/>
    <property type="project" value="UniProtKB-SubCell"/>
</dbReference>
<proteinExistence type="inferred from homology"/>
<evidence type="ECO:0000256" key="10">
    <source>
        <dbReference type="ARBA" id="ARBA00022989"/>
    </source>
</evidence>
<comment type="cofactor">
    <cofactor evidence="1">
        <name>heme</name>
        <dbReference type="ChEBI" id="CHEBI:30413"/>
    </cofactor>
</comment>
<protein>
    <submittedName>
        <fullName evidence="15">Formate dehydrogenase gamma subunit</fullName>
    </submittedName>
</protein>
<dbReference type="InterPro" id="IPR011577">
    <property type="entry name" value="Cyt_b561_bac/Ni-Hgenase"/>
</dbReference>
<evidence type="ECO:0000313" key="16">
    <source>
        <dbReference type="Proteomes" id="UP000252707"/>
    </source>
</evidence>
<dbReference type="EMBL" id="QPJY01000009">
    <property type="protein sequence ID" value="RCX26586.1"/>
    <property type="molecule type" value="Genomic_DNA"/>
</dbReference>
<evidence type="ECO:0000256" key="3">
    <source>
        <dbReference type="ARBA" id="ARBA00010747"/>
    </source>
</evidence>